<sequence length="275" mass="28145">MDGDPAGRGVRVAGGGAARCRGRRGRGGAPVTATAPASGGPRIGVITFPGTLDDVDAARAVRYAGAEPVSLWHADADLRGVDAVVVPGGFSYGDYLRAGAIAAQAPVMRSVIDAARGGLPVLGICNGFQVLCEAGLLPGALVRNSGLKFVCRDQWLRVENTSSPWTTRYEPGAEILVPLKNAEGRYVADRSVLDELEGEGRVLFRYIGGGTADGPVPDTGNPNGALRDIAGICSADGRVAALMPHPEHAIDPLTGPTDDGLGIFLSVLDGLGVAA</sequence>
<feature type="region of interest" description="Disordered" evidence="9">
    <location>
        <begin position="1"/>
        <end position="34"/>
    </location>
</feature>
<dbReference type="SUPFAM" id="SSF52317">
    <property type="entry name" value="Class I glutamine amidotransferase-like"/>
    <property type="match status" value="1"/>
</dbReference>
<accession>A0A917TBA5</accession>
<dbReference type="CDD" id="cd01740">
    <property type="entry name" value="GATase1_FGAR_AT"/>
    <property type="match status" value="1"/>
</dbReference>
<evidence type="ECO:0000256" key="9">
    <source>
        <dbReference type="SAM" id="MobiDB-lite"/>
    </source>
</evidence>
<keyword evidence="11" id="KW-1185">Reference proteome</keyword>
<evidence type="ECO:0000256" key="7">
    <source>
        <dbReference type="ARBA" id="ARBA00022962"/>
    </source>
</evidence>
<dbReference type="GO" id="GO:0005737">
    <property type="term" value="C:cytoplasm"/>
    <property type="evidence" value="ECO:0007669"/>
    <property type="project" value="UniProtKB-SubCell"/>
</dbReference>
<dbReference type="Gene3D" id="3.40.50.880">
    <property type="match status" value="1"/>
</dbReference>
<keyword evidence="4 8" id="KW-0658">Purine biosynthesis</keyword>
<organism evidence="10 11">
    <name type="scientific">Nakamurella endophytica</name>
    <dbReference type="NCBI Taxonomy" id="1748367"/>
    <lineage>
        <taxon>Bacteria</taxon>
        <taxon>Bacillati</taxon>
        <taxon>Actinomycetota</taxon>
        <taxon>Actinomycetes</taxon>
        <taxon>Nakamurellales</taxon>
        <taxon>Nakamurellaceae</taxon>
        <taxon>Nakamurella</taxon>
    </lineage>
</organism>
<dbReference type="PROSITE" id="PS51273">
    <property type="entry name" value="GATASE_TYPE_1"/>
    <property type="match status" value="1"/>
</dbReference>
<dbReference type="GO" id="GO:0006189">
    <property type="term" value="P:'de novo' IMP biosynthetic process"/>
    <property type="evidence" value="ECO:0007669"/>
    <property type="project" value="UniProtKB-UniRule"/>
</dbReference>
<comment type="subcellular location">
    <subcellularLocation>
        <location evidence="8">Cytoplasm</location>
    </subcellularLocation>
</comment>
<comment type="subunit">
    <text evidence="8">Part of the FGAM synthase complex composed of 1 PurL, 1 PurQ and 2 PurS subunits.</text>
</comment>
<evidence type="ECO:0000256" key="3">
    <source>
        <dbReference type="ARBA" id="ARBA00022741"/>
    </source>
</evidence>
<comment type="pathway">
    <text evidence="8">Purine metabolism; IMP biosynthesis via de novo pathway; 5-amino-1-(5-phospho-D-ribosyl)imidazole from N(2)-formyl-N(1)-(5-phospho-D-ribosyl)glycinamide: step 1/2.</text>
</comment>
<dbReference type="GO" id="GO:0005524">
    <property type="term" value="F:ATP binding"/>
    <property type="evidence" value="ECO:0007669"/>
    <property type="project" value="UniProtKB-KW"/>
</dbReference>
<dbReference type="InterPro" id="IPR010075">
    <property type="entry name" value="PRibForGlyAmidine_synth_PurQ"/>
</dbReference>
<dbReference type="EC" id="6.3.5.3" evidence="8"/>
<protein>
    <recommendedName>
        <fullName evidence="8">Phosphoribosylformylglycinamidine synthase subunit PurQ</fullName>
        <shortName evidence="8">FGAM synthase</shortName>
        <ecNumber evidence="8">6.3.5.3</ecNumber>
    </recommendedName>
    <alternativeName>
        <fullName evidence="8">Formylglycinamide ribonucleotide amidotransferase subunit I</fullName>
        <shortName evidence="8">FGAR amidotransferase I</shortName>
        <shortName evidence="8">FGAR-AT I</shortName>
    </alternativeName>
    <alternativeName>
        <fullName evidence="8">Glutaminase PurQ</fullName>
        <ecNumber evidence="8">3.5.1.2</ecNumber>
    </alternativeName>
    <alternativeName>
        <fullName evidence="8">Phosphoribosylformylglycinamidine synthase subunit I</fullName>
    </alternativeName>
</protein>
<dbReference type="PANTHER" id="PTHR47552:SF1">
    <property type="entry name" value="PHOSPHORIBOSYLFORMYLGLYCINAMIDINE SYNTHASE SUBUNIT PURQ"/>
    <property type="match status" value="1"/>
</dbReference>
<comment type="catalytic activity">
    <reaction evidence="8">
        <text>L-glutamine + H2O = L-glutamate + NH4(+)</text>
        <dbReference type="Rhea" id="RHEA:15889"/>
        <dbReference type="ChEBI" id="CHEBI:15377"/>
        <dbReference type="ChEBI" id="CHEBI:28938"/>
        <dbReference type="ChEBI" id="CHEBI:29985"/>
        <dbReference type="ChEBI" id="CHEBI:58359"/>
        <dbReference type="EC" id="3.5.1.2"/>
    </reaction>
</comment>
<proteinExistence type="inferred from homology"/>
<comment type="function">
    <text evidence="8">Part of the phosphoribosylformylglycinamidine synthase complex involved in the purines biosynthetic pathway. Catalyzes the ATP-dependent conversion of formylglycinamide ribonucleotide (FGAR) and glutamine to yield formylglycinamidine ribonucleotide (FGAM) and glutamate. The FGAM synthase complex is composed of three subunits. PurQ produces an ammonia molecule by converting glutamine to glutamate. PurL transfers the ammonia molecule to FGAR to form FGAM in an ATP-dependent manner. PurS interacts with PurQ and PurL and is thought to assist in the transfer of the ammonia molecule from PurQ to PurL.</text>
</comment>
<keyword evidence="1 8" id="KW-0963">Cytoplasm</keyword>
<dbReference type="PIRSF" id="PIRSF001586">
    <property type="entry name" value="FGAM_synth_I"/>
    <property type="match status" value="1"/>
</dbReference>
<evidence type="ECO:0000256" key="1">
    <source>
        <dbReference type="ARBA" id="ARBA00022490"/>
    </source>
</evidence>
<keyword evidence="7 8" id="KW-0315">Glutamine amidotransferase</keyword>
<dbReference type="Proteomes" id="UP000655208">
    <property type="component" value="Unassembled WGS sequence"/>
</dbReference>
<dbReference type="SMART" id="SM01211">
    <property type="entry name" value="GATase_5"/>
    <property type="match status" value="1"/>
</dbReference>
<dbReference type="FunFam" id="3.40.50.880:FF:000019">
    <property type="entry name" value="Phosphoribosylformylglycinamidine synthase subunit PurQ"/>
    <property type="match status" value="1"/>
</dbReference>
<comment type="caution">
    <text evidence="10">The sequence shown here is derived from an EMBL/GenBank/DDBJ whole genome shotgun (WGS) entry which is preliminary data.</text>
</comment>
<dbReference type="InterPro" id="IPR029062">
    <property type="entry name" value="Class_I_gatase-like"/>
</dbReference>
<evidence type="ECO:0000256" key="4">
    <source>
        <dbReference type="ARBA" id="ARBA00022755"/>
    </source>
</evidence>
<dbReference type="EC" id="3.5.1.2" evidence="8"/>
<evidence type="ECO:0000256" key="2">
    <source>
        <dbReference type="ARBA" id="ARBA00022598"/>
    </source>
</evidence>
<dbReference type="HAMAP" id="MF_00421">
    <property type="entry name" value="PurQ"/>
    <property type="match status" value="1"/>
</dbReference>
<keyword evidence="5 8" id="KW-0378">Hydrolase</keyword>
<dbReference type="GO" id="GO:0004359">
    <property type="term" value="F:glutaminase activity"/>
    <property type="evidence" value="ECO:0007669"/>
    <property type="project" value="UniProtKB-EC"/>
</dbReference>
<evidence type="ECO:0000256" key="8">
    <source>
        <dbReference type="HAMAP-Rule" id="MF_00421"/>
    </source>
</evidence>
<evidence type="ECO:0000256" key="6">
    <source>
        <dbReference type="ARBA" id="ARBA00022840"/>
    </source>
</evidence>
<dbReference type="NCBIfam" id="TIGR01737">
    <property type="entry name" value="FGAM_synth_I"/>
    <property type="match status" value="1"/>
</dbReference>
<name>A0A917TBA5_9ACTN</name>
<dbReference type="EMBL" id="BMNA01000016">
    <property type="protein sequence ID" value="GGM16870.1"/>
    <property type="molecule type" value="Genomic_DNA"/>
</dbReference>
<keyword evidence="3 8" id="KW-0547">Nucleotide-binding</keyword>
<reference evidence="10" key="1">
    <citation type="journal article" date="2014" name="Int. J. Syst. Evol. Microbiol.">
        <title>Complete genome sequence of Corynebacterium casei LMG S-19264T (=DSM 44701T), isolated from a smear-ripened cheese.</title>
        <authorList>
            <consortium name="US DOE Joint Genome Institute (JGI-PGF)"/>
            <person name="Walter F."/>
            <person name="Albersmeier A."/>
            <person name="Kalinowski J."/>
            <person name="Ruckert C."/>
        </authorList>
    </citation>
    <scope>NUCLEOTIDE SEQUENCE</scope>
    <source>
        <strain evidence="10">CGMCC 4.7308</strain>
    </source>
</reference>
<dbReference type="PANTHER" id="PTHR47552">
    <property type="entry name" value="PHOSPHORIBOSYLFORMYLGLYCINAMIDINE SYNTHASE SUBUNIT PURQ"/>
    <property type="match status" value="1"/>
</dbReference>
<keyword evidence="2 8" id="KW-0436">Ligase</keyword>
<reference evidence="10" key="2">
    <citation type="submission" date="2020-09" db="EMBL/GenBank/DDBJ databases">
        <authorList>
            <person name="Sun Q."/>
            <person name="Zhou Y."/>
        </authorList>
    </citation>
    <scope>NUCLEOTIDE SEQUENCE</scope>
    <source>
        <strain evidence="10">CGMCC 4.7308</strain>
    </source>
</reference>
<evidence type="ECO:0000313" key="11">
    <source>
        <dbReference type="Proteomes" id="UP000655208"/>
    </source>
</evidence>
<dbReference type="GO" id="GO:0004642">
    <property type="term" value="F:phosphoribosylformylglycinamidine synthase activity"/>
    <property type="evidence" value="ECO:0007669"/>
    <property type="project" value="UniProtKB-UniRule"/>
</dbReference>
<feature type="active site" evidence="8">
    <location>
        <position position="245"/>
    </location>
</feature>
<comment type="catalytic activity">
    <reaction evidence="8">
        <text>N(2)-formyl-N(1)-(5-phospho-beta-D-ribosyl)glycinamide + L-glutamine + ATP + H2O = 2-formamido-N(1)-(5-O-phospho-beta-D-ribosyl)acetamidine + L-glutamate + ADP + phosphate + H(+)</text>
        <dbReference type="Rhea" id="RHEA:17129"/>
        <dbReference type="ChEBI" id="CHEBI:15377"/>
        <dbReference type="ChEBI" id="CHEBI:15378"/>
        <dbReference type="ChEBI" id="CHEBI:29985"/>
        <dbReference type="ChEBI" id="CHEBI:30616"/>
        <dbReference type="ChEBI" id="CHEBI:43474"/>
        <dbReference type="ChEBI" id="CHEBI:58359"/>
        <dbReference type="ChEBI" id="CHEBI:147286"/>
        <dbReference type="ChEBI" id="CHEBI:147287"/>
        <dbReference type="ChEBI" id="CHEBI:456216"/>
        <dbReference type="EC" id="6.3.5.3"/>
    </reaction>
</comment>
<gene>
    <name evidence="10" type="primary">purL</name>
    <name evidence="8" type="synonym">purQ</name>
    <name evidence="10" type="ORF">GCM10011594_41140</name>
</gene>
<evidence type="ECO:0000256" key="5">
    <source>
        <dbReference type="ARBA" id="ARBA00022801"/>
    </source>
</evidence>
<evidence type="ECO:0000313" key="10">
    <source>
        <dbReference type="EMBL" id="GGM16870.1"/>
    </source>
</evidence>
<dbReference type="NCBIfam" id="NF002957">
    <property type="entry name" value="PRK03619.1"/>
    <property type="match status" value="1"/>
</dbReference>
<feature type="active site" evidence="8">
    <location>
        <position position="247"/>
    </location>
</feature>
<dbReference type="Pfam" id="PF13507">
    <property type="entry name" value="GATase_5"/>
    <property type="match status" value="1"/>
</dbReference>
<keyword evidence="6 8" id="KW-0067">ATP-binding</keyword>
<dbReference type="AlphaFoldDB" id="A0A917TBA5"/>
<feature type="active site" description="Nucleophile" evidence="8">
    <location>
        <position position="125"/>
    </location>
</feature>